<evidence type="ECO:0000256" key="2">
    <source>
        <dbReference type="ARBA" id="ARBA00022737"/>
    </source>
</evidence>
<feature type="repeat" description="RCC1" evidence="4">
    <location>
        <begin position="584"/>
        <end position="636"/>
    </location>
</feature>
<dbReference type="GO" id="GO:0048731">
    <property type="term" value="P:system development"/>
    <property type="evidence" value="ECO:0007669"/>
    <property type="project" value="UniProtKB-ARBA"/>
</dbReference>
<dbReference type="InterPro" id="IPR058923">
    <property type="entry name" value="RCC1-like_dom"/>
</dbReference>
<dbReference type="Pfam" id="PF01398">
    <property type="entry name" value="JAB"/>
    <property type="match status" value="1"/>
</dbReference>
<feature type="compositionally biased region" description="Low complexity" evidence="5">
    <location>
        <begin position="315"/>
        <end position="333"/>
    </location>
</feature>
<feature type="compositionally biased region" description="Basic and acidic residues" evidence="5">
    <location>
        <begin position="334"/>
        <end position="343"/>
    </location>
</feature>
<feature type="repeat" description="RCC1" evidence="4">
    <location>
        <begin position="691"/>
        <end position="741"/>
    </location>
</feature>
<dbReference type="GO" id="GO:0005838">
    <property type="term" value="C:proteasome regulatory particle"/>
    <property type="evidence" value="ECO:0007669"/>
    <property type="project" value="InterPro"/>
</dbReference>
<evidence type="ECO:0000256" key="4">
    <source>
        <dbReference type="PROSITE-ProRule" id="PRU00235"/>
    </source>
</evidence>
<dbReference type="InterPro" id="IPR011043">
    <property type="entry name" value="Gal_Oxase/kelch_b-propeller"/>
</dbReference>
<protein>
    <recommendedName>
        <fullName evidence="6">MPN domain-containing protein</fullName>
    </recommendedName>
</protein>
<dbReference type="InterPro" id="IPR024969">
    <property type="entry name" value="EIF3F/CSN6-like_C"/>
</dbReference>
<evidence type="ECO:0000256" key="3">
    <source>
        <dbReference type="ARBA" id="ARBA00022942"/>
    </source>
</evidence>
<gene>
    <name evidence="7" type="ORF">COHA_006044</name>
</gene>
<keyword evidence="8" id="KW-1185">Reference proteome</keyword>
<dbReference type="PANTHER" id="PTHR10540">
    <property type="entry name" value="EUKARYOTIC TRANSLATION INITIATION FACTOR 3 SUBUNIT F-RELATED"/>
    <property type="match status" value="1"/>
</dbReference>
<dbReference type="FunFam" id="3.40.140.10:FF:000013">
    <property type="entry name" value="26S proteasome non-ATPase regulatory subunit 7"/>
    <property type="match status" value="1"/>
</dbReference>
<keyword evidence="3" id="KW-0647">Proteasome</keyword>
<organism evidence="7 8">
    <name type="scientific">Chlorella ohadii</name>
    <dbReference type="NCBI Taxonomy" id="2649997"/>
    <lineage>
        <taxon>Eukaryota</taxon>
        <taxon>Viridiplantae</taxon>
        <taxon>Chlorophyta</taxon>
        <taxon>core chlorophytes</taxon>
        <taxon>Trebouxiophyceae</taxon>
        <taxon>Chlorellales</taxon>
        <taxon>Chlorellaceae</taxon>
        <taxon>Chlorella clade</taxon>
        <taxon>Chlorella</taxon>
    </lineage>
</organism>
<dbReference type="Pfam" id="PF25390">
    <property type="entry name" value="WD40_RLD"/>
    <property type="match status" value="1"/>
</dbReference>
<feature type="repeat" description="RCC1" evidence="4">
    <location>
        <begin position="637"/>
        <end position="690"/>
    </location>
</feature>
<dbReference type="InterPro" id="IPR000408">
    <property type="entry name" value="Reg_chr_condens"/>
</dbReference>
<dbReference type="GO" id="GO:0008237">
    <property type="term" value="F:metallopeptidase activity"/>
    <property type="evidence" value="ECO:0007669"/>
    <property type="project" value="InterPro"/>
</dbReference>
<evidence type="ECO:0000256" key="1">
    <source>
        <dbReference type="ARBA" id="ARBA00008568"/>
    </source>
</evidence>
<dbReference type="PROSITE" id="PS00626">
    <property type="entry name" value="RCC1_2"/>
    <property type="match status" value="4"/>
</dbReference>
<dbReference type="SMART" id="SM00232">
    <property type="entry name" value="JAB_MPN"/>
    <property type="match status" value="1"/>
</dbReference>
<dbReference type="InterPro" id="IPR037518">
    <property type="entry name" value="MPN"/>
</dbReference>
<dbReference type="Gene3D" id="2.130.10.30">
    <property type="entry name" value="Regulator of chromosome condensation 1/beta-lactamase-inhibitor protein II"/>
    <property type="match status" value="2"/>
</dbReference>
<keyword evidence="2" id="KW-0677">Repeat</keyword>
<dbReference type="GO" id="GO:0043161">
    <property type="term" value="P:proteasome-mediated ubiquitin-dependent protein catabolic process"/>
    <property type="evidence" value="ECO:0007669"/>
    <property type="project" value="TreeGrafter"/>
</dbReference>
<feature type="region of interest" description="Disordered" evidence="5">
    <location>
        <begin position="291"/>
        <end position="343"/>
    </location>
</feature>
<reference evidence="7" key="1">
    <citation type="submission" date="2020-11" db="EMBL/GenBank/DDBJ databases">
        <title>Chlorella ohadii genome sequencing and assembly.</title>
        <authorList>
            <person name="Murik O."/>
            <person name="Treves H."/>
            <person name="Kedem I."/>
            <person name="Shotland Y."/>
            <person name="Kaplan A."/>
        </authorList>
    </citation>
    <scope>NUCLEOTIDE SEQUENCE</scope>
    <source>
        <strain evidence="7">1</strain>
    </source>
</reference>
<feature type="repeat" description="RCC1" evidence="4">
    <location>
        <begin position="425"/>
        <end position="476"/>
    </location>
</feature>
<proteinExistence type="inferred from homology"/>
<dbReference type="SUPFAM" id="SSF50985">
    <property type="entry name" value="RCC1/BLIP-II"/>
    <property type="match status" value="1"/>
</dbReference>
<dbReference type="InterPro" id="IPR000555">
    <property type="entry name" value="JAMM/MPN+_dom"/>
</dbReference>
<dbReference type="Pfam" id="PF13012">
    <property type="entry name" value="MitMem_reg"/>
    <property type="match status" value="1"/>
</dbReference>
<comment type="caution">
    <text evidence="7">The sequence shown here is derived from an EMBL/GenBank/DDBJ whole genome shotgun (WGS) entry which is preliminary data.</text>
</comment>
<accession>A0AAD5H5N2</accession>
<dbReference type="CDD" id="cd08062">
    <property type="entry name" value="MPN_RPN7_8"/>
    <property type="match status" value="1"/>
</dbReference>
<dbReference type="Proteomes" id="UP001205105">
    <property type="component" value="Unassembled WGS sequence"/>
</dbReference>
<dbReference type="PROSITE" id="PS50249">
    <property type="entry name" value="MPN"/>
    <property type="match status" value="1"/>
</dbReference>
<dbReference type="PANTHER" id="PTHR10540:SF7">
    <property type="entry name" value="26S PROTEASOME NON-ATPASE REGULATORY SUBUNIT 7"/>
    <property type="match status" value="1"/>
</dbReference>
<dbReference type="InterPro" id="IPR009091">
    <property type="entry name" value="RCC1/BLIP-II"/>
</dbReference>
<dbReference type="AlphaFoldDB" id="A0AAD5H5N2"/>
<comment type="similarity">
    <text evidence="1">Belongs to the peptidase M67A family.</text>
</comment>
<feature type="repeat" description="RCC1" evidence="4">
    <location>
        <begin position="523"/>
        <end position="583"/>
    </location>
</feature>
<dbReference type="PROSITE" id="PS50012">
    <property type="entry name" value="RCC1_3"/>
    <property type="match status" value="6"/>
</dbReference>
<sequence>MEAAASGPAAAVKRAPEQVIVHPLVLLSVVDHYNRVAKDTKKRVVGVLLGESYKGRIDATNSFAVPFEEDERDPSIWFLDHSYLENMFRMFKKVNARERIIGWYHTGPRLREADIDINELIGRYCDNPLLVICEVQPKEMGLPVHAYVAKEEIREDGTEKSKKVFANLPTEVGATEAEEIGVEHLLRDVKDAAVSTLASEVGDMVTGLRGLRSRLLEIREYLEAVLAGKLPVNHDIMRNLQDIFNLLPNLNVAELSRSFTVESNDMMLVLYLASLIRSITALHDLIDNKQSRQWHEKQKQAKEEAAKAEKEGGKKAAAGGEAAPAAEGGAAADGSEKKGEDGKQSAIVSRLRVIAFGAKAGALTELDRPAMLLQCGFLANEPAGGTEPNNSHELASAALVPVSTTVALSRPAAGGWGFALAAAGDRLYSWGVNSATLLAKAGANEDGVDPASLDEVTAGVSQAAAGFDHGLAVTAEGKVLVWGPAHRPASAAPGLLLSPVPFKVPITQVAAGEHHSLALSASGDVFAWGSNAEGQLGNGAAGGASAEPVAVAGPASGAADASVAAPVAAIAAGARHSVAVSSLGQCLAWGWSLHGQCGTGKAAPSVPAPTVVAALGPLKVVGAAAGMGHTIVCTDQGDAYAWGLNADGQLGDGTDLSSLEPKLVEDAALASETVTKVAAGSRHTLVLCASGRAFAFGWGAFGQLGSGQFASARRPQAVAVPGGSQVADLAAGWWHSLFLTR</sequence>
<dbReference type="InterPro" id="IPR033858">
    <property type="entry name" value="MPN_RPN7_8"/>
</dbReference>
<name>A0AAD5H5N2_9CHLO</name>
<evidence type="ECO:0000313" key="8">
    <source>
        <dbReference type="Proteomes" id="UP001205105"/>
    </source>
</evidence>
<dbReference type="Gene3D" id="3.40.140.10">
    <property type="entry name" value="Cytidine Deaminase, domain 2"/>
    <property type="match status" value="1"/>
</dbReference>
<evidence type="ECO:0000259" key="6">
    <source>
        <dbReference type="PROSITE" id="PS50249"/>
    </source>
</evidence>
<dbReference type="PRINTS" id="PR00633">
    <property type="entry name" value="RCCNDNSATION"/>
</dbReference>
<feature type="domain" description="MPN" evidence="6">
    <location>
        <begin position="19"/>
        <end position="153"/>
    </location>
</feature>
<feature type="compositionally biased region" description="Basic and acidic residues" evidence="5">
    <location>
        <begin position="291"/>
        <end position="314"/>
    </location>
</feature>
<evidence type="ECO:0000256" key="5">
    <source>
        <dbReference type="SAM" id="MobiDB-lite"/>
    </source>
</evidence>
<dbReference type="EMBL" id="JADXDR010000083">
    <property type="protein sequence ID" value="KAI7840262.1"/>
    <property type="molecule type" value="Genomic_DNA"/>
</dbReference>
<evidence type="ECO:0000313" key="7">
    <source>
        <dbReference type="EMBL" id="KAI7840262.1"/>
    </source>
</evidence>
<feature type="repeat" description="RCC1" evidence="4">
    <location>
        <begin position="477"/>
        <end position="522"/>
    </location>
</feature>
<dbReference type="SUPFAM" id="SSF50965">
    <property type="entry name" value="Galactose oxidase, central domain"/>
    <property type="match status" value="1"/>
</dbReference>